<reference evidence="1" key="1">
    <citation type="journal article" date="2014" name="Int. J. Syst. Evol. Microbiol.">
        <title>Complete genome sequence of Corynebacterium casei LMG S-19264T (=DSM 44701T), isolated from a smear-ripened cheese.</title>
        <authorList>
            <consortium name="US DOE Joint Genome Institute (JGI-PGF)"/>
            <person name="Walter F."/>
            <person name="Albersmeier A."/>
            <person name="Kalinowski J."/>
            <person name="Ruckert C."/>
        </authorList>
    </citation>
    <scope>NUCLEOTIDE SEQUENCE</scope>
    <source>
        <strain evidence="1">CGMCC 4.7679</strain>
    </source>
</reference>
<dbReference type="AlphaFoldDB" id="A0A8H9IWL4"/>
<reference evidence="1" key="2">
    <citation type="submission" date="2020-09" db="EMBL/GenBank/DDBJ databases">
        <authorList>
            <person name="Sun Q."/>
            <person name="Zhou Y."/>
        </authorList>
    </citation>
    <scope>NUCLEOTIDE SEQUENCE</scope>
    <source>
        <strain evidence="1">CGMCC 4.7679</strain>
    </source>
</reference>
<proteinExistence type="predicted"/>
<name>A0A8H9IWL4_9PSEU</name>
<sequence length="134" mass="14517">MQDKDLTVTLRVRLGAADAHYGGQLVDGARMLRLFGDVLTEVTIRTDGDEGLLSGYSGVEFTAPVHAGDFVEVTGRLVKAGRLRRVVELEARKVIEARYEQGHSTARVLDEPIVVCRAVGTTVVPVGKVRTRAS</sequence>
<keyword evidence="2" id="KW-1185">Reference proteome</keyword>
<protein>
    <submittedName>
        <fullName evidence="1">3-aminobutyryl-CoA ammonia lyase</fullName>
    </submittedName>
</protein>
<dbReference type="Gene3D" id="3.10.129.10">
    <property type="entry name" value="Hotdog Thioesterase"/>
    <property type="match status" value="1"/>
</dbReference>
<keyword evidence="1" id="KW-0456">Lyase</keyword>
<dbReference type="Proteomes" id="UP000658656">
    <property type="component" value="Unassembled WGS sequence"/>
</dbReference>
<dbReference type="EMBL" id="BNAV01000008">
    <property type="protein sequence ID" value="GHF70403.1"/>
    <property type="molecule type" value="Genomic_DNA"/>
</dbReference>
<gene>
    <name evidence="1" type="primary">kal</name>
    <name evidence="1" type="ORF">GCM10017566_50230</name>
</gene>
<evidence type="ECO:0000313" key="2">
    <source>
        <dbReference type="Proteomes" id="UP000658656"/>
    </source>
</evidence>
<dbReference type="GO" id="GO:0016829">
    <property type="term" value="F:lyase activity"/>
    <property type="evidence" value="ECO:0007669"/>
    <property type="project" value="UniProtKB-KW"/>
</dbReference>
<dbReference type="InterPro" id="IPR029069">
    <property type="entry name" value="HotDog_dom_sf"/>
</dbReference>
<dbReference type="SUPFAM" id="SSF54637">
    <property type="entry name" value="Thioesterase/thiol ester dehydrase-isomerase"/>
    <property type="match status" value="1"/>
</dbReference>
<comment type="caution">
    <text evidence="1">The sequence shown here is derived from an EMBL/GenBank/DDBJ whole genome shotgun (WGS) entry which is preliminary data.</text>
</comment>
<accession>A0A8H9IWL4</accession>
<organism evidence="1 2">
    <name type="scientific">Amycolatopsis bartoniae</name>
    <dbReference type="NCBI Taxonomy" id="941986"/>
    <lineage>
        <taxon>Bacteria</taxon>
        <taxon>Bacillati</taxon>
        <taxon>Actinomycetota</taxon>
        <taxon>Actinomycetes</taxon>
        <taxon>Pseudonocardiales</taxon>
        <taxon>Pseudonocardiaceae</taxon>
        <taxon>Amycolatopsis</taxon>
    </lineage>
</organism>
<evidence type="ECO:0000313" key="1">
    <source>
        <dbReference type="EMBL" id="GHF70403.1"/>
    </source>
</evidence>